<dbReference type="AlphaFoldDB" id="A0A7X1TIQ9"/>
<dbReference type="EMBL" id="WHNP01000031">
    <property type="protein sequence ID" value="MPW20651.1"/>
    <property type="molecule type" value="Genomic_DNA"/>
</dbReference>
<comment type="caution">
    <text evidence="1">The sequence shown here is derived from an EMBL/GenBank/DDBJ whole genome shotgun (WGS) entry which is preliminary data.</text>
</comment>
<sequence length="101" mass="11580">MRFVLHISLPVEKFNQAVRDGTAGEKMRRILDETKPEAAYFCAKEGMRGGFLIVDISDVSEMPRFAEPWFLLFDATVEFLPTMTPEDLQRAGLDQLGKKWQ</sequence>
<organism evidence="1 2">
    <name type="scientific">Paraburkholderia franconis</name>
    <dbReference type="NCBI Taxonomy" id="2654983"/>
    <lineage>
        <taxon>Bacteria</taxon>
        <taxon>Pseudomonadati</taxon>
        <taxon>Pseudomonadota</taxon>
        <taxon>Betaproteobacteria</taxon>
        <taxon>Burkholderiales</taxon>
        <taxon>Burkholderiaceae</taxon>
        <taxon>Paraburkholderia</taxon>
    </lineage>
</organism>
<dbReference type="Proteomes" id="UP000484381">
    <property type="component" value="Unassembled WGS sequence"/>
</dbReference>
<accession>A0A7X1TIQ9</accession>
<reference evidence="1 2" key="1">
    <citation type="submission" date="2019-10" db="EMBL/GenBank/DDBJ databases">
        <title>Paraburkholderia sp. isolated from nodules of Mimosa pudica from Brazilian Atlantic Forest soils.</title>
        <authorList>
            <person name="Paulitsch F."/>
            <person name="Hungria M."/>
            <person name="Dall'Agnol R."/>
        </authorList>
    </citation>
    <scope>NUCLEOTIDE SEQUENCE [LARGE SCALE GENOMIC DNA]</scope>
    <source>
        <strain evidence="1 2">CNPSo 3157</strain>
    </source>
</reference>
<keyword evidence="2" id="KW-1185">Reference proteome</keyword>
<name>A0A7X1TIQ9_9BURK</name>
<dbReference type="RefSeq" id="WP_152763650.1">
    <property type="nucleotide sequence ID" value="NZ_WHNP01000031.1"/>
</dbReference>
<evidence type="ECO:0000313" key="2">
    <source>
        <dbReference type="Proteomes" id="UP000484381"/>
    </source>
</evidence>
<evidence type="ECO:0000313" key="1">
    <source>
        <dbReference type="EMBL" id="MPW20651.1"/>
    </source>
</evidence>
<gene>
    <name evidence="1" type="ORF">GCT13_28170</name>
</gene>
<proteinExistence type="predicted"/>
<protein>
    <submittedName>
        <fullName evidence="1">Panthothenate synthetase</fullName>
    </submittedName>
</protein>